<name>A0A6C0JW97_9ZZZZ</name>
<reference evidence="1" key="1">
    <citation type="journal article" date="2020" name="Nature">
        <title>Giant virus diversity and host interactions through global metagenomics.</title>
        <authorList>
            <person name="Schulz F."/>
            <person name="Roux S."/>
            <person name="Paez-Espino D."/>
            <person name="Jungbluth S."/>
            <person name="Walsh D.A."/>
            <person name="Denef V.J."/>
            <person name="McMahon K.D."/>
            <person name="Konstantinidis K.T."/>
            <person name="Eloe-Fadrosh E.A."/>
            <person name="Kyrpides N.C."/>
            <person name="Woyke T."/>
        </authorList>
    </citation>
    <scope>NUCLEOTIDE SEQUENCE</scope>
    <source>
        <strain evidence="1">GVMAG-S-1101164-67</strain>
    </source>
</reference>
<accession>A0A6C0JW97</accession>
<sequence length="92" mass="10468">MHIQRLLNSPMGKVALSIILGFGLATLFRKVCTDKNCIVFNGPVISEEDIYKHDEKCLQYTMESTSCDNAKKTIDIEKRDDIKPKKTFFGIL</sequence>
<dbReference type="AlphaFoldDB" id="A0A6C0JW97"/>
<evidence type="ECO:0000313" key="1">
    <source>
        <dbReference type="EMBL" id="QHU10025.1"/>
    </source>
</evidence>
<dbReference type="EMBL" id="MN740749">
    <property type="protein sequence ID" value="QHU10025.1"/>
    <property type="molecule type" value="Genomic_DNA"/>
</dbReference>
<organism evidence="1">
    <name type="scientific">viral metagenome</name>
    <dbReference type="NCBI Taxonomy" id="1070528"/>
    <lineage>
        <taxon>unclassified sequences</taxon>
        <taxon>metagenomes</taxon>
        <taxon>organismal metagenomes</taxon>
    </lineage>
</organism>
<protein>
    <submittedName>
        <fullName evidence="1">Uncharacterized protein</fullName>
    </submittedName>
</protein>
<proteinExistence type="predicted"/>